<sequence length="104" mass="11710">MCKEIQQYFYKITLAAPVGTRYGHLQMEVKQGLISGCVDILNHKSPLTGQVLDNGTCRLTGTLTSLMQTFTYTAVGCFNAQFIELTLKRRNKHYHLTGIAARRN</sequence>
<name>A0ABX2I3Y9_BLAHA</name>
<organism evidence="1 2">
    <name type="scientific">Blautia hansenii</name>
    <name type="common">Ruminococcus hansenii</name>
    <dbReference type="NCBI Taxonomy" id="1322"/>
    <lineage>
        <taxon>Bacteria</taxon>
        <taxon>Bacillati</taxon>
        <taxon>Bacillota</taxon>
        <taxon>Clostridia</taxon>
        <taxon>Lachnospirales</taxon>
        <taxon>Lachnospiraceae</taxon>
        <taxon>Blautia</taxon>
    </lineage>
</organism>
<evidence type="ECO:0000313" key="1">
    <source>
        <dbReference type="EMBL" id="NSJ85121.1"/>
    </source>
</evidence>
<reference evidence="1 2" key="1">
    <citation type="journal article" date="2020" name="Cell Host Microbe">
        <title>Functional and Genomic Variation between Human-Derived Isolates of Lachnospiraceae Reveals Inter- and Intra-Species Diversity.</title>
        <authorList>
            <person name="Sorbara M.T."/>
            <person name="Littmann E.R."/>
            <person name="Fontana E."/>
            <person name="Moody T.U."/>
            <person name="Kohout C.E."/>
            <person name="Gjonbalaj M."/>
            <person name="Eaton V."/>
            <person name="Seok R."/>
            <person name="Leiner I.M."/>
            <person name="Pamer E.G."/>
        </authorList>
    </citation>
    <scope>NUCLEOTIDE SEQUENCE [LARGE SCALE GENOMIC DNA]</scope>
    <source>
        <strain evidence="1 2">MSK.15.26</strain>
    </source>
</reference>
<accession>A0ABX2I3Y9</accession>
<evidence type="ECO:0000313" key="2">
    <source>
        <dbReference type="Proteomes" id="UP000822142"/>
    </source>
</evidence>
<comment type="caution">
    <text evidence="1">The sequence shown here is derived from an EMBL/GenBank/DDBJ whole genome shotgun (WGS) entry which is preliminary data.</text>
</comment>
<protein>
    <submittedName>
        <fullName evidence="1">Uncharacterized protein</fullName>
    </submittedName>
</protein>
<dbReference type="RefSeq" id="WP_173747773.1">
    <property type="nucleotide sequence ID" value="NZ_JAAITA010000002.1"/>
</dbReference>
<gene>
    <name evidence="1" type="ORF">G5A70_02730</name>
</gene>
<dbReference type="EMBL" id="JAAITA010000002">
    <property type="protein sequence ID" value="NSJ85121.1"/>
    <property type="molecule type" value="Genomic_DNA"/>
</dbReference>
<proteinExistence type="predicted"/>
<dbReference type="Proteomes" id="UP000822142">
    <property type="component" value="Unassembled WGS sequence"/>
</dbReference>
<keyword evidence="2" id="KW-1185">Reference proteome</keyword>